<evidence type="ECO:0000256" key="3">
    <source>
        <dbReference type="SAM" id="Phobius"/>
    </source>
</evidence>
<dbReference type="EMBL" id="RCZO01000001">
    <property type="protein sequence ID" value="TPG11738.1"/>
    <property type="molecule type" value="Genomic_DNA"/>
</dbReference>
<evidence type="ECO:0000313" key="6">
    <source>
        <dbReference type="EMBL" id="TPG11738.1"/>
    </source>
</evidence>
<dbReference type="Gene3D" id="2.40.30.170">
    <property type="match status" value="1"/>
</dbReference>
<dbReference type="PANTHER" id="PTHR30469:SF38">
    <property type="entry name" value="HLYD FAMILY SECRETION PROTEIN"/>
    <property type="match status" value="1"/>
</dbReference>
<evidence type="ECO:0000259" key="5">
    <source>
        <dbReference type="Pfam" id="PF25954"/>
    </source>
</evidence>
<feature type="region of interest" description="Disordered" evidence="2">
    <location>
        <begin position="1"/>
        <end position="21"/>
    </location>
</feature>
<dbReference type="AlphaFoldDB" id="A0A502FDP6"/>
<reference evidence="6 7" key="1">
    <citation type="journal article" date="2019" name="Environ. Microbiol.">
        <title>Species interactions and distinct microbial communities in high Arctic permafrost affected cryosols are associated with the CH4 and CO2 gas fluxes.</title>
        <authorList>
            <person name="Altshuler I."/>
            <person name="Hamel J."/>
            <person name="Turney S."/>
            <person name="Magnuson E."/>
            <person name="Levesque R."/>
            <person name="Greer C."/>
            <person name="Whyte L.G."/>
        </authorList>
    </citation>
    <scope>NUCLEOTIDE SEQUENCE [LARGE SCALE GENOMIC DNA]</scope>
    <source>
        <strain evidence="6 7">S13Y</strain>
    </source>
</reference>
<feature type="transmembrane region" description="Helical" evidence="3">
    <location>
        <begin position="54"/>
        <end position="76"/>
    </location>
</feature>
<evidence type="ECO:0000313" key="7">
    <source>
        <dbReference type="Proteomes" id="UP000319486"/>
    </source>
</evidence>
<dbReference type="Pfam" id="PF25917">
    <property type="entry name" value="BSH_RND"/>
    <property type="match status" value="1"/>
</dbReference>
<dbReference type="InterPro" id="IPR058792">
    <property type="entry name" value="Beta-barrel_RND_2"/>
</dbReference>
<dbReference type="Pfam" id="PF25954">
    <property type="entry name" value="Beta-barrel_RND_2"/>
    <property type="match status" value="1"/>
</dbReference>
<feature type="domain" description="Multidrug resistance protein MdtA-like barrel-sandwich hybrid" evidence="4">
    <location>
        <begin position="111"/>
        <end position="257"/>
    </location>
</feature>
<evidence type="ECO:0000256" key="1">
    <source>
        <dbReference type="ARBA" id="ARBA00009477"/>
    </source>
</evidence>
<dbReference type="InterPro" id="IPR006143">
    <property type="entry name" value="RND_pump_MFP"/>
</dbReference>
<keyword evidence="3" id="KW-1133">Transmembrane helix</keyword>
<dbReference type="Gene3D" id="1.10.287.470">
    <property type="entry name" value="Helix hairpin bin"/>
    <property type="match status" value="1"/>
</dbReference>
<name>A0A502FDP6_9GAMM</name>
<dbReference type="Gene3D" id="2.40.420.20">
    <property type="match status" value="1"/>
</dbReference>
<keyword evidence="3" id="KW-0812">Transmembrane</keyword>
<dbReference type="GO" id="GO:1990281">
    <property type="term" value="C:efflux pump complex"/>
    <property type="evidence" value="ECO:0007669"/>
    <property type="project" value="TreeGrafter"/>
</dbReference>
<evidence type="ECO:0000259" key="4">
    <source>
        <dbReference type="Pfam" id="PF25917"/>
    </source>
</evidence>
<keyword evidence="3" id="KW-0472">Membrane</keyword>
<comment type="similarity">
    <text evidence="1">Belongs to the membrane fusion protein (MFP) (TC 8.A.1) family.</text>
</comment>
<evidence type="ECO:0000256" key="2">
    <source>
        <dbReference type="SAM" id="MobiDB-lite"/>
    </source>
</evidence>
<proteinExistence type="inferred from homology"/>
<organism evidence="6 7">
    <name type="scientific">Rhodanobacter glycinis</name>
    <dbReference type="NCBI Taxonomy" id="582702"/>
    <lineage>
        <taxon>Bacteria</taxon>
        <taxon>Pseudomonadati</taxon>
        <taxon>Pseudomonadota</taxon>
        <taxon>Gammaproteobacteria</taxon>
        <taxon>Lysobacterales</taxon>
        <taxon>Rhodanobacteraceae</taxon>
        <taxon>Rhodanobacter</taxon>
    </lineage>
</organism>
<dbReference type="OrthoDB" id="9789643at2"/>
<keyword evidence="7" id="KW-1185">Reference proteome</keyword>
<dbReference type="Proteomes" id="UP000319486">
    <property type="component" value="Unassembled WGS sequence"/>
</dbReference>
<dbReference type="PANTHER" id="PTHR30469">
    <property type="entry name" value="MULTIDRUG RESISTANCE PROTEIN MDTA"/>
    <property type="match status" value="1"/>
</dbReference>
<accession>A0A502FDP6</accession>
<sequence>MHNPDRAAADPSILHLSRSRHAGRGTRVDNAELLKELRIERHQREDHGGGPVRWPWIAGGVIVVLALLGVAGWMLLGHRAVAVQTATAVAPTSSSEAGAVLQATGYVTARRQATVSAQITGTLTAVLIEEGDHVKQGQVLARLDDSGYKANLAAAQAQADAAHALLAQNRAQLAQSIHDAARLQSLVARGLVSKQSAEQAQTQVNSLRAQLGSQLQQAKSADAQANVAKVNFDYTVVRAPFGGVVTTKDAQVGEIISPLSAGGGFTRTGVGTIVDMDSLEIDVDVNEAYIGRVKPGMPAEAVLDAYPDWKIPAHVVAIVPTADRGKATIKVRVALEKKDARVVPDMGARVSFLEEKQSATAPLPQGVLVPATAIVQREGHSVVFVIDGSQVRQRTVNPATQAYGELRLLPAAVKPGDSVVISPSADLHDGSAVQMKTATP</sequence>
<comment type="caution">
    <text evidence="6">The sequence shown here is derived from an EMBL/GenBank/DDBJ whole genome shotgun (WGS) entry which is preliminary data.</text>
</comment>
<dbReference type="InterPro" id="IPR058625">
    <property type="entry name" value="MdtA-like_BSH"/>
</dbReference>
<feature type="domain" description="CusB-like beta-barrel" evidence="5">
    <location>
        <begin position="281"/>
        <end position="354"/>
    </location>
</feature>
<dbReference type="Gene3D" id="2.40.50.100">
    <property type="match status" value="1"/>
</dbReference>
<dbReference type="NCBIfam" id="TIGR01730">
    <property type="entry name" value="RND_mfp"/>
    <property type="match status" value="1"/>
</dbReference>
<dbReference type="GO" id="GO:0015562">
    <property type="term" value="F:efflux transmembrane transporter activity"/>
    <property type="evidence" value="ECO:0007669"/>
    <property type="project" value="TreeGrafter"/>
</dbReference>
<protein>
    <submittedName>
        <fullName evidence="6">Efflux RND transporter periplasmic adaptor subunit</fullName>
    </submittedName>
</protein>
<dbReference type="SUPFAM" id="SSF111369">
    <property type="entry name" value="HlyD-like secretion proteins"/>
    <property type="match status" value="1"/>
</dbReference>
<gene>
    <name evidence="6" type="ORF">EAH88_04400</name>
</gene>